<evidence type="ECO:0000256" key="1">
    <source>
        <dbReference type="SAM" id="MobiDB-lite"/>
    </source>
</evidence>
<proteinExistence type="predicted"/>
<evidence type="ECO:0000313" key="2">
    <source>
        <dbReference type="EMBL" id="MBE1557692.1"/>
    </source>
</evidence>
<accession>A0ABR9K6P9</accession>
<reference evidence="2 3" key="1">
    <citation type="submission" date="2020-10" db="EMBL/GenBank/DDBJ databases">
        <title>Sequencing the genomes of 1000 actinobacteria strains.</title>
        <authorList>
            <person name="Klenk H.-P."/>
        </authorList>
    </citation>
    <scope>NUCLEOTIDE SEQUENCE [LARGE SCALE GENOMIC DNA]</scope>
    <source>
        <strain evidence="2 3">DSM 43748</strain>
    </source>
</reference>
<comment type="caution">
    <text evidence="2">The sequence shown here is derived from an EMBL/GenBank/DDBJ whole genome shotgun (WGS) entry which is preliminary data.</text>
</comment>
<name>A0ABR9K6P9_9ACTN</name>
<evidence type="ECO:0000313" key="3">
    <source>
        <dbReference type="Proteomes" id="UP000661607"/>
    </source>
</evidence>
<keyword evidence="3" id="KW-1185">Reference proteome</keyword>
<feature type="region of interest" description="Disordered" evidence="1">
    <location>
        <begin position="154"/>
        <end position="175"/>
    </location>
</feature>
<gene>
    <name evidence="2" type="ORF">H4W81_000471</name>
</gene>
<organism evidence="2 3">
    <name type="scientific">Nonomuraea africana</name>
    <dbReference type="NCBI Taxonomy" id="46171"/>
    <lineage>
        <taxon>Bacteria</taxon>
        <taxon>Bacillati</taxon>
        <taxon>Actinomycetota</taxon>
        <taxon>Actinomycetes</taxon>
        <taxon>Streptosporangiales</taxon>
        <taxon>Streptosporangiaceae</taxon>
        <taxon>Nonomuraea</taxon>
    </lineage>
</organism>
<dbReference type="RefSeq" id="WP_192773235.1">
    <property type="nucleotide sequence ID" value="NZ_BAAASY010000047.1"/>
</dbReference>
<dbReference type="Proteomes" id="UP000661607">
    <property type="component" value="Unassembled WGS sequence"/>
</dbReference>
<sequence length="175" mass="19476">MALRLVYLIFIRLTGWVVLLGRSQRAKDAEILVLRHQLAVLRRQVARPRPSWADRAVISALARLLSPAGRRQLFVTPGTLLRWHADLVRRRWTFKRRAQGRPPTRAFIRTLALRLARENPVPRQNAVATALSCGLTESARADKITPCACSPALSDHGSGVRLADVAGPQPSVEAR</sequence>
<protein>
    <recommendedName>
        <fullName evidence="4">Integrase</fullName>
    </recommendedName>
</protein>
<dbReference type="EMBL" id="JADBEF010000001">
    <property type="protein sequence ID" value="MBE1557692.1"/>
    <property type="molecule type" value="Genomic_DNA"/>
</dbReference>
<evidence type="ECO:0008006" key="4">
    <source>
        <dbReference type="Google" id="ProtNLM"/>
    </source>
</evidence>